<evidence type="ECO:0000256" key="5">
    <source>
        <dbReference type="PROSITE-ProRule" id="PRU10141"/>
    </source>
</evidence>
<dbReference type="InterPro" id="IPR008271">
    <property type="entry name" value="Ser/Thr_kinase_AS"/>
</dbReference>
<dbReference type="InterPro" id="IPR000719">
    <property type="entry name" value="Prot_kinase_dom"/>
</dbReference>
<name>A0AAU7CEU5_9BACT</name>
<dbReference type="PROSITE" id="PS50011">
    <property type="entry name" value="PROTEIN_KINASE_DOM"/>
    <property type="match status" value="1"/>
</dbReference>
<sequence length="487" mass="53818">MKTGTGRCPSCDEPISEGTLVHRCSVRGDITFHDDQFGIVNLNPDLLGETVAYQGNLVLQAEESGSSLQEDQDDGFPAVDDLIDQTLGQYKLGSVVGRGSMGRVYRAEHLALARSCAIKVMNPGLVAKQPQIRERFWAEARAVANLLHPHVVTIHNLGSDRGYHFIEMEYVAGGLSLSESLIREGPFDSVRASTLVRQVVLALGAAHRSGMVHRDVKPSNVLLTAAGDAKLADFGLVRRISELERAGVPVAGTPTYMAPELFAGIPASHRSDIYAVGVMYYYLISARLPFVSEQMGELISLHRFGRVPDVKAIIPTISDHVLTILNRCLAKHPDDRYQSAEELAEDLQIAIFNLRETESLVRESVEGLNCFIQGGRDNYRILFELPNDRLQEVYLEVTQDDLGQRILSVFSVCGPGDPKHYEFALKLNDKLIYGSLSIRNVNGQPMFVMTRTFARDLVSAADVRSALLEIARRADHVEMQLTNADLY</sequence>
<dbReference type="PANTHER" id="PTHR43289">
    <property type="entry name" value="MITOGEN-ACTIVATED PROTEIN KINASE KINASE KINASE 20-RELATED"/>
    <property type="match status" value="1"/>
</dbReference>
<dbReference type="InterPro" id="IPR011009">
    <property type="entry name" value="Kinase-like_dom_sf"/>
</dbReference>
<dbReference type="PROSITE" id="PS00107">
    <property type="entry name" value="PROTEIN_KINASE_ATP"/>
    <property type="match status" value="1"/>
</dbReference>
<reference evidence="7" key="1">
    <citation type="submission" date="2024-05" db="EMBL/GenBank/DDBJ databases">
        <title>Planctomycetes of the genus Singulisphaera possess chitinolytic capabilities.</title>
        <authorList>
            <person name="Ivanova A."/>
        </authorList>
    </citation>
    <scope>NUCLEOTIDE SEQUENCE</scope>
    <source>
        <strain evidence="7">Ch08T</strain>
    </source>
</reference>
<dbReference type="RefSeq" id="WP_406696496.1">
    <property type="nucleotide sequence ID" value="NZ_CP155447.1"/>
</dbReference>
<evidence type="ECO:0000256" key="4">
    <source>
        <dbReference type="ARBA" id="ARBA00022840"/>
    </source>
</evidence>
<evidence type="ECO:0000256" key="1">
    <source>
        <dbReference type="ARBA" id="ARBA00022679"/>
    </source>
</evidence>
<keyword evidence="1 7" id="KW-0808">Transferase</keyword>
<gene>
    <name evidence="7" type="ORF">V5E97_36440</name>
</gene>
<feature type="domain" description="Protein kinase" evidence="6">
    <location>
        <begin position="90"/>
        <end position="351"/>
    </location>
</feature>
<proteinExistence type="predicted"/>
<dbReference type="SMART" id="SM00220">
    <property type="entry name" value="S_TKc"/>
    <property type="match status" value="1"/>
</dbReference>
<keyword evidence="4 5" id="KW-0067">ATP-binding</keyword>
<dbReference type="Gene3D" id="1.10.510.10">
    <property type="entry name" value="Transferase(Phosphotransferase) domain 1"/>
    <property type="match status" value="1"/>
</dbReference>
<dbReference type="EC" id="2.7.11.1" evidence="7"/>
<organism evidence="7">
    <name type="scientific">Singulisphaera sp. Ch08</name>
    <dbReference type="NCBI Taxonomy" id="3120278"/>
    <lineage>
        <taxon>Bacteria</taxon>
        <taxon>Pseudomonadati</taxon>
        <taxon>Planctomycetota</taxon>
        <taxon>Planctomycetia</taxon>
        <taxon>Isosphaerales</taxon>
        <taxon>Isosphaeraceae</taxon>
        <taxon>Singulisphaera</taxon>
    </lineage>
</organism>
<dbReference type="PANTHER" id="PTHR43289:SF6">
    <property type="entry name" value="SERINE_THREONINE-PROTEIN KINASE NEKL-3"/>
    <property type="match status" value="1"/>
</dbReference>
<dbReference type="GO" id="GO:0004674">
    <property type="term" value="F:protein serine/threonine kinase activity"/>
    <property type="evidence" value="ECO:0007669"/>
    <property type="project" value="UniProtKB-EC"/>
</dbReference>
<evidence type="ECO:0000259" key="6">
    <source>
        <dbReference type="PROSITE" id="PS50011"/>
    </source>
</evidence>
<evidence type="ECO:0000313" key="7">
    <source>
        <dbReference type="EMBL" id="XBH03756.1"/>
    </source>
</evidence>
<evidence type="ECO:0000256" key="3">
    <source>
        <dbReference type="ARBA" id="ARBA00022777"/>
    </source>
</evidence>
<dbReference type="Pfam" id="PF00069">
    <property type="entry name" value="Pkinase"/>
    <property type="match status" value="1"/>
</dbReference>
<dbReference type="SUPFAM" id="SSF56112">
    <property type="entry name" value="Protein kinase-like (PK-like)"/>
    <property type="match status" value="1"/>
</dbReference>
<dbReference type="CDD" id="cd14014">
    <property type="entry name" value="STKc_PknB_like"/>
    <property type="match status" value="1"/>
</dbReference>
<keyword evidence="2 5" id="KW-0547">Nucleotide-binding</keyword>
<dbReference type="InterPro" id="IPR017441">
    <property type="entry name" value="Protein_kinase_ATP_BS"/>
</dbReference>
<dbReference type="AlphaFoldDB" id="A0AAU7CEU5"/>
<evidence type="ECO:0000256" key="2">
    <source>
        <dbReference type="ARBA" id="ARBA00022741"/>
    </source>
</evidence>
<protein>
    <submittedName>
        <fullName evidence="7">Serine/threonine-protein kinase</fullName>
        <ecNumber evidence="7">2.7.11.1</ecNumber>
    </submittedName>
</protein>
<accession>A0AAU7CEU5</accession>
<dbReference type="EMBL" id="CP155447">
    <property type="protein sequence ID" value="XBH03756.1"/>
    <property type="molecule type" value="Genomic_DNA"/>
</dbReference>
<dbReference type="PROSITE" id="PS00108">
    <property type="entry name" value="PROTEIN_KINASE_ST"/>
    <property type="match status" value="1"/>
</dbReference>
<dbReference type="Gene3D" id="3.30.200.20">
    <property type="entry name" value="Phosphorylase Kinase, domain 1"/>
    <property type="match status" value="1"/>
</dbReference>
<keyword evidence="3 7" id="KW-0418">Kinase</keyword>
<dbReference type="GO" id="GO:0005524">
    <property type="term" value="F:ATP binding"/>
    <property type="evidence" value="ECO:0007669"/>
    <property type="project" value="UniProtKB-UniRule"/>
</dbReference>
<feature type="binding site" evidence="5">
    <location>
        <position position="128"/>
    </location>
    <ligand>
        <name>ATP</name>
        <dbReference type="ChEBI" id="CHEBI:30616"/>
    </ligand>
</feature>